<dbReference type="Pfam" id="PF04717">
    <property type="entry name" value="Phage_base_V"/>
    <property type="match status" value="1"/>
</dbReference>
<comment type="caution">
    <text evidence="2">The sequence shown here is derived from an EMBL/GenBank/DDBJ whole genome shotgun (WGS) entry which is preliminary data.</text>
</comment>
<dbReference type="InterPro" id="IPR006531">
    <property type="entry name" value="Gp5/Vgr_OB"/>
</dbReference>
<gene>
    <name evidence="2" type="ORF">V8G57_11685</name>
</gene>
<reference evidence="2 3" key="1">
    <citation type="submission" date="2024-02" db="EMBL/GenBank/DDBJ databases">
        <title>Draft genome sequence of Collimonas sp. strain H4R21, an effective mineral-weathering bacterial strain isolated from the beech rhizosphere.</title>
        <authorList>
            <person name="Morin E."/>
            <person name="Uroz S."/>
            <person name="Leveau J.H.J."/>
            <person name="Kumar R."/>
            <person name="Rey M.W."/>
            <person name="Pham J."/>
        </authorList>
    </citation>
    <scope>NUCLEOTIDE SEQUENCE [LARGE SCALE GENOMIC DNA]</scope>
    <source>
        <strain evidence="2 3">H4R21</strain>
    </source>
</reference>
<feature type="domain" description="Gp5/Type VI secretion system Vgr protein OB-fold" evidence="1">
    <location>
        <begin position="11"/>
        <end position="85"/>
    </location>
</feature>
<proteinExistence type="predicted"/>
<dbReference type="EMBL" id="JBANDC010000007">
    <property type="protein sequence ID" value="MEM4988048.1"/>
    <property type="molecule type" value="Genomic_DNA"/>
</dbReference>
<keyword evidence="3" id="KW-1185">Reference proteome</keyword>
<dbReference type="InterPro" id="IPR037026">
    <property type="entry name" value="Vgr_OB-fold_dom_sf"/>
</dbReference>
<dbReference type="Gene3D" id="2.40.50.230">
    <property type="entry name" value="Gp5 N-terminal domain"/>
    <property type="match status" value="1"/>
</dbReference>
<evidence type="ECO:0000259" key="1">
    <source>
        <dbReference type="Pfam" id="PF04717"/>
    </source>
</evidence>
<sequence>MSEGPKFFGIYRGTVVNNIDPMQIGRIMVTVPDVSGITPSTWAMPCAPVAGKQSGVFMVPQIGSGVWLQFEAGDPDRPVWTGGWWGLMAEVPTAAAVPPAIPPGQNIIFQTTLQHSLILSDAVPLPVEAPVPAPAPPGTGGVILRSPSGATIVVNDTGIYINNGKGATIEMIGPSVMINKVALVVT</sequence>
<protein>
    <submittedName>
        <fullName evidence="2">Phage baseplate assembly protein V</fullName>
    </submittedName>
</protein>
<accession>A0ABU9PVK3</accession>
<evidence type="ECO:0000313" key="2">
    <source>
        <dbReference type="EMBL" id="MEM4988048.1"/>
    </source>
</evidence>
<organism evidence="2 3">
    <name type="scientific">Collimonas rhizosphaerae</name>
    <dbReference type="NCBI Taxonomy" id="3126357"/>
    <lineage>
        <taxon>Bacteria</taxon>
        <taxon>Pseudomonadati</taxon>
        <taxon>Pseudomonadota</taxon>
        <taxon>Betaproteobacteria</taxon>
        <taxon>Burkholderiales</taxon>
        <taxon>Oxalobacteraceae</taxon>
        <taxon>Collimonas</taxon>
    </lineage>
</organism>
<dbReference type="Proteomes" id="UP001495910">
    <property type="component" value="Unassembled WGS sequence"/>
</dbReference>
<name>A0ABU9PVK3_9BURK</name>
<evidence type="ECO:0000313" key="3">
    <source>
        <dbReference type="Proteomes" id="UP001495910"/>
    </source>
</evidence>
<dbReference type="SUPFAM" id="SSF69255">
    <property type="entry name" value="gp5 N-terminal domain-like"/>
    <property type="match status" value="1"/>
</dbReference>
<dbReference type="RefSeq" id="WP_342829538.1">
    <property type="nucleotide sequence ID" value="NZ_JBANDC010000007.1"/>
</dbReference>